<reference evidence="2" key="2">
    <citation type="submission" date="2014-03" db="EMBL/GenBank/DDBJ databases">
        <title>The Genome Annotation of Fusarium oxysporum II5.</title>
        <authorList>
            <consortium name="The Broad Institute Genomics Platform"/>
            <person name="Ma L.-J."/>
            <person name="Corby-Kistler H."/>
            <person name="Broz K."/>
            <person name="Gale L.R."/>
            <person name="Jonkers W."/>
            <person name="O'Donnell K."/>
            <person name="Ploetz R."/>
            <person name="Steinberg C."/>
            <person name="Schwartz D.C."/>
            <person name="VanEtten H."/>
            <person name="Zhou S."/>
            <person name="Young S.K."/>
            <person name="Zeng Q."/>
            <person name="Gargeya S."/>
            <person name="Fitzgerald M."/>
            <person name="Abouelleil A."/>
            <person name="Alvarado L."/>
            <person name="Chapman S.B."/>
            <person name="Gainer-Dewar J."/>
            <person name="Goldberg J."/>
            <person name="Griggs A."/>
            <person name="Gujja S."/>
            <person name="Hansen M."/>
            <person name="Howarth C."/>
            <person name="Imamovic A."/>
            <person name="Ireland A."/>
            <person name="Larimer J."/>
            <person name="McCowan C."/>
            <person name="Murphy C."/>
            <person name="Pearson M."/>
            <person name="Poon T.W."/>
            <person name="Priest M."/>
            <person name="Roberts A."/>
            <person name="Saif S."/>
            <person name="Shea T."/>
            <person name="Sykes S."/>
            <person name="Wortman J."/>
            <person name="Nusbaum C."/>
            <person name="Birren B."/>
        </authorList>
    </citation>
    <scope>NUCLEOTIDE SEQUENCE</scope>
    <source>
        <strain evidence="2">54006</strain>
    </source>
</reference>
<accession>X0J249</accession>
<dbReference type="GeneID" id="42041616"/>
<gene>
    <name evidence="2" type="ORF">FOIG_16441</name>
</gene>
<evidence type="ECO:0000256" key="1">
    <source>
        <dbReference type="SAM" id="Phobius"/>
    </source>
</evidence>
<feature type="transmembrane region" description="Helical" evidence="1">
    <location>
        <begin position="131"/>
        <end position="147"/>
    </location>
</feature>
<dbReference type="Proteomes" id="UP000030685">
    <property type="component" value="Unassembled WGS sequence"/>
</dbReference>
<dbReference type="EMBL" id="KK036147">
    <property type="protein sequence ID" value="EXL90320.1"/>
    <property type="molecule type" value="Genomic_DNA"/>
</dbReference>
<name>X0J249_FUSO5</name>
<organism evidence="2">
    <name type="scientific">Fusarium odoratissimum (strain NRRL 54006)</name>
    <dbReference type="NCBI Taxonomy" id="1089451"/>
    <lineage>
        <taxon>Eukaryota</taxon>
        <taxon>Fungi</taxon>
        <taxon>Dikarya</taxon>
        <taxon>Ascomycota</taxon>
        <taxon>Pezizomycotina</taxon>
        <taxon>Sordariomycetes</taxon>
        <taxon>Hypocreomycetidae</taxon>
        <taxon>Hypocreales</taxon>
        <taxon>Nectriaceae</taxon>
        <taxon>Fusarium</taxon>
        <taxon>Fusarium oxysporum species complex</taxon>
        <taxon>Fusarium oxysporum f. sp. cubense (strain race 4)</taxon>
    </lineage>
</organism>
<sequence length="149" mass="16667">MPVCNTTELSGDYRVSVQEFRSWEAEDWDDFRWPDISVMFDDKTANLTMDAVFSAIPYVQPNVSNWQGPTTSDPGAHGFIQIRVSGVIDAYHSDSLSLEDKTPVWLRTVGFGNDSSNIGYGSGAVKLSSEFTVVMMAIIMSFTLFLYNR</sequence>
<evidence type="ECO:0000313" key="2">
    <source>
        <dbReference type="EMBL" id="EXL90320.1"/>
    </source>
</evidence>
<protein>
    <submittedName>
        <fullName evidence="2">Uncharacterized protein</fullName>
    </submittedName>
</protein>
<dbReference type="VEuPathDB" id="FungiDB:FOIG_16441"/>
<proteinExistence type="predicted"/>
<keyword evidence="1" id="KW-0472">Membrane</keyword>
<keyword evidence="1" id="KW-1133">Transmembrane helix</keyword>
<dbReference type="AlphaFoldDB" id="X0J249"/>
<dbReference type="RefSeq" id="XP_031052410.1">
    <property type="nucleotide sequence ID" value="XM_031217885.1"/>
</dbReference>
<keyword evidence="1" id="KW-0812">Transmembrane</keyword>
<reference evidence="2" key="1">
    <citation type="submission" date="2011-11" db="EMBL/GenBank/DDBJ databases">
        <title>The Genome Sequence of Fusarium oxysporum II5.</title>
        <authorList>
            <consortium name="The Broad Institute Genome Sequencing Platform"/>
            <person name="Ma L.-J."/>
            <person name="Gale L.R."/>
            <person name="Schwartz D.C."/>
            <person name="Zhou S."/>
            <person name="Corby-Kistler H."/>
            <person name="Young S.K."/>
            <person name="Zeng Q."/>
            <person name="Gargeya S."/>
            <person name="Fitzgerald M."/>
            <person name="Haas B."/>
            <person name="Abouelleil A."/>
            <person name="Alvarado L."/>
            <person name="Arachchi H.M."/>
            <person name="Berlin A."/>
            <person name="Brown A."/>
            <person name="Chapman S.B."/>
            <person name="Chen Z."/>
            <person name="Dunbar C."/>
            <person name="Freedman E."/>
            <person name="Gearin G."/>
            <person name="Goldberg J."/>
            <person name="Griggs A."/>
            <person name="Gujja S."/>
            <person name="Heiman D."/>
            <person name="Howarth C."/>
            <person name="Larson L."/>
            <person name="Lui A."/>
            <person name="MacDonald P.J.P."/>
            <person name="Montmayeur A."/>
            <person name="Murphy C."/>
            <person name="Neiman D."/>
            <person name="Pearson M."/>
            <person name="Priest M."/>
            <person name="Roberts A."/>
            <person name="Saif S."/>
            <person name="Shea T."/>
            <person name="Shenoy N."/>
            <person name="Sisk P."/>
            <person name="Stolte C."/>
            <person name="Sykes S."/>
            <person name="Wortman J."/>
            <person name="Nusbaum C."/>
            <person name="Birren B."/>
        </authorList>
    </citation>
    <scope>NUCLEOTIDE SEQUENCE [LARGE SCALE GENOMIC DNA]</scope>
    <source>
        <strain evidence="2">54006</strain>
    </source>
</reference>
<dbReference type="HOGENOM" id="CLU_1749729_0_0_1"/>